<keyword evidence="3" id="KW-1185">Reference proteome</keyword>
<proteinExistence type="predicted"/>
<reference evidence="2" key="1">
    <citation type="submission" date="2021-01" db="EMBL/GenBank/DDBJ databases">
        <title>Modified the classification status of verrucomicrobia.</title>
        <authorList>
            <person name="Feng X."/>
        </authorList>
    </citation>
    <scope>NUCLEOTIDE SEQUENCE</scope>
    <source>
        <strain evidence="2">JCM 18052</strain>
    </source>
</reference>
<dbReference type="Proteomes" id="UP000600139">
    <property type="component" value="Unassembled WGS sequence"/>
</dbReference>
<dbReference type="EMBL" id="JAENIK010000011">
    <property type="protein sequence ID" value="MBK1816914.1"/>
    <property type="molecule type" value="Genomic_DNA"/>
</dbReference>
<dbReference type="NCBIfam" id="TIGR02117">
    <property type="entry name" value="chp_urease_rgn"/>
    <property type="match status" value="1"/>
</dbReference>
<dbReference type="RefSeq" id="WP_200351838.1">
    <property type="nucleotide sequence ID" value="NZ_BAABHZ010000006.1"/>
</dbReference>
<sequence>MKSQPVTALGIFLGIFLAVACLTACSPHPAAIPYTGRTDGPKTVTAYVASHGWHTSLIVPAADLNRRIPALKARFGKPACYEIGWGDEGFYQAKTVTTGLALHAAFFSSGSVVHISAVPDSPYLSFPHSRISALRMSQDQLDNMACFISASMAHDDRVQVISPGKGLYGDSRFYLGTGRYSIVNTCNNWTARGLRSAGLEISSWSKFSSKSVMRALEKPPILAAAPTPAPSP</sequence>
<evidence type="ECO:0000313" key="2">
    <source>
        <dbReference type="EMBL" id="MBK1816914.1"/>
    </source>
</evidence>
<evidence type="ECO:0000256" key="1">
    <source>
        <dbReference type="SAM" id="SignalP"/>
    </source>
</evidence>
<name>A0A934R4R8_9BACT</name>
<keyword evidence="1" id="KW-0732">Signal</keyword>
<comment type="caution">
    <text evidence="2">The sequence shown here is derived from an EMBL/GenBank/DDBJ whole genome shotgun (WGS) entry which is preliminary data.</text>
</comment>
<feature type="signal peptide" evidence="1">
    <location>
        <begin position="1"/>
        <end position="30"/>
    </location>
</feature>
<evidence type="ECO:0000313" key="3">
    <source>
        <dbReference type="Proteomes" id="UP000600139"/>
    </source>
</evidence>
<accession>A0A934R4R8</accession>
<feature type="chain" id="PRO_5037051246" evidence="1">
    <location>
        <begin position="31"/>
        <end position="232"/>
    </location>
</feature>
<organism evidence="2 3">
    <name type="scientific">Luteolibacter yonseiensis</name>
    <dbReference type="NCBI Taxonomy" id="1144680"/>
    <lineage>
        <taxon>Bacteria</taxon>
        <taxon>Pseudomonadati</taxon>
        <taxon>Verrucomicrobiota</taxon>
        <taxon>Verrucomicrobiia</taxon>
        <taxon>Verrucomicrobiales</taxon>
        <taxon>Verrucomicrobiaceae</taxon>
        <taxon>Luteolibacter</taxon>
    </lineage>
</organism>
<dbReference type="InterPro" id="IPR011727">
    <property type="entry name" value="CHP02117"/>
</dbReference>
<dbReference type="Pfam" id="PF09601">
    <property type="entry name" value="DUF2459"/>
    <property type="match status" value="1"/>
</dbReference>
<dbReference type="PROSITE" id="PS51257">
    <property type="entry name" value="PROKAR_LIPOPROTEIN"/>
    <property type="match status" value="1"/>
</dbReference>
<dbReference type="AlphaFoldDB" id="A0A934R4R8"/>
<gene>
    <name evidence="2" type="ORF">JIN84_14910</name>
</gene>
<protein>
    <submittedName>
        <fullName evidence="2">TIGR02117 family protein</fullName>
    </submittedName>
</protein>